<protein>
    <submittedName>
        <fullName evidence="1">Cytochrome P450</fullName>
    </submittedName>
</protein>
<accession>A0ACB8QMP3</accession>
<sequence>MPSLLGVVTLLCASGALVLFARWLSKMRQYKPGVFKIPDLDCWNIFVSGTRCVDDIRKAPDDVLSTHEGLSRNLQTQYTMGPEIKSNEYHIDVVRHDLTRNLDALFGAVHEELIAAFEHYVPVGNDGGTGWVKVDAMSTAQKIVSRTSNRAFVGPDLCRNEDYTSLNIEYTIDVVTIATVLRLFPDWFKPVLGRLISLTKLSKQVHRAKRHLQPLIEERLQADASRSVRRDEQPKDFLQWLIETADDSKKTVRDLTWRILTTNIAAIHTTSFLLTQILYRLAAHPEFAGLLREEVEAVVRSDGWSKAAVNKMHKVDSFIKETLRMDGNATAVLQRWTLKPFTFSNGVRVPAGVMISCTMREMHHDEELYEDPEVFKPWRFAGADAEAEAVRSESKRLPLVMTSSEALTFGIGRHACPGRFFAASEVKTMLAHVVLNYDIRFADGNGYPPNMYIGTACVPAKVDLLFRKRRV</sequence>
<evidence type="ECO:0000313" key="1">
    <source>
        <dbReference type="EMBL" id="KAI0033118.1"/>
    </source>
</evidence>
<organism evidence="1 2">
    <name type="scientific">Vararia minispora EC-137</name>
    <dbReference type="NCBI Taxonomy" id="1314806"/>
    <lineage>
        <taxon>Eukaryota</taxon>
        <taxon>Fungi</taxon>
        <taxon>Dikarya</taxon>
        <taxon>Basidiomycota</taxon>
        <taxon>Agaricomycotina</taxon>
        <taxon>Agaricomycetes</taxon>
        <taxon>Russulales</taxon>
        <taxon>Lachnocladiaceae</taxon>
        <taxon>Vararia</taxon>
    </lineage>
</organism>
<dbReference type="Proteomes" id="UP000814128">
    <property type="component" value="Unassembled WGS sequence"/>
</dbReference>
<evidence type="ECO:0000313" key="2">
    <source>
        <dbReference type="Proteomes" id="UP000814128"/>
    </source>
</evidence>
<reference evidence="1" key="2">
    <citation type="journal article" date="2022" name="New Phytol.">
        <title>Evolutionary transition to the ectomycorrhizal habit in the genomes of a hyperdiverse lineage of mushroom-forming fungi.</title>
        <authorList>
            <person name="Looney B."/>
            <person name="Miyauchi S."/>
            <person name="Morin E."/>
            <person name="Drula E."/>
            <person name="Courty P.E."/>
            <person name="Kohler A."/>
            <person name="Kuo A."/>
            <person name="LaButti K."/>
            <person name="Pangilinan J."/>
            <person name="Lipzen A."/>
            <person name="Riley R."/>
            <person name="Andreopoulos W."/>
            <person name="He G."/>
            <person name="Johnson J."/>
            <person name="Nolan M."/>
            <person name="Tritt A."/>
            <person name="Barry K.W."/>
            <person name="Grigoriev I.V."/>
            <person name="Nagy L.G."/>
            <person name="Hibbett D."/>
            <person name="Henrissat B."/>
            <person name="Matheny P.B."/>
            <person name="Labbe J."/>
            <person name="Martin F.M."/>
        </authorList>
    </citation>
    <scope>NUCLEOTIDE SEQUENCE</scope>
    <source>
        <strain evidence="1">EC-137</strain>
    </source>
</reference>
<gene>
    <name evidence="1" type="ORF">K488DRAFT_78068</name>
</gene>
<name>A0ACB8QMP3_9AGAM</name>
<proteinExistence type="predicted"/>
<dbReference type="EMBL" id="MU273527">
    <property type="protein sequence ID" value="KAI0033118.1"/>
    <property type="molecule type" value="Genomic_DNA"/>
</dbReference>
<keyword evidence="2" id="KW-1185">Reference proteome</keyword>
<comment type="caution">
    <text evidence="1">The sequence shown here is derived from an EMBL/GenBank/DDBJ whole genome shotgun (WGS) entry which is preliminary data.</text>
</comment>
<reference evidence="1" key="1">
    <citation type="submission" date="2021-02" db="EMBL/GenBank/DDBJ databases">
        <authorList>
            <consortium name="DOE Joint Genome Institute"/>
            <person name="Ahrendt S."/>
            <person name="Looney B.P."/>
            <person name="Miyauchi S."/>
            <person name="Morin E."/>
            <person name="Drula E."/>
            <person name="Courty P.E."/>
            <person name="Chicoki N."/>
            <person name="Fauchery L."/>
            <person name="Kohler A."/>
            <person name="Kuo A."/>
            <person name="Labutti K."/>
            <person name="Pangilinan J."/>
            <person name="Lipzen A."/>
            <person name="Riley R."/>
            <person name="Andreopoulos W."/>
            <person name="He G."/>
            <person name="Johnson J."/>
            <person name="Barry K.W."/>
            <person name="Grigoriev I.V."/>
            <person name="Nagy L."/>
            <person name="Hibbett D."/>
            <person name="Henrissat B."/>
            <person name="Matheny P.B."/>
            <person name="Labbe J."/>
            <person name="Martin F."/>
        </authorList>
    </citation>
    <scope>NUCLEOTIDE SEQUENCE</scope>
    <source>
        <strain evidence="1">EC-137</strain>
    </source>
</reference>